<organism evidence="1 2">
    <name type="scientific">Suhomyces tanzawaensis NRRL Y-17324</name>
    <dbReference type="NCBI Taxonomy" id="984487"/>
    <lineage>
        <taxon>Eukaryota</taxon>
        <taxon>Fungi</taxon>
        <taxon>Dikarya</taxon>
        <taxon>Ascomycota</taxon>
        <taxon>Saccharomycotina</taxon>
        <taxon>Pichiomycetes</taxon>
        <taxon>Debaryomycetaceae</taxon>
        <taxon>Suhomyces</taxon>
    </lineage>
</organism>
<reference evidence="2" key="1">
    <citation type="submission" date="2016-05" db="EMBL/GenBank/DDBJ databases">
        <title>Comparative genomics of biotechnologically important yeasts.</title>
        <authorList>
            <consortium name="DOE Joint Genome Institute"/>
            <person name="Riley R."/>
            <person name="Haridas S."/>
            <person name="Wolfe K.H."/>
            <person name="Lopes M.R."/>
            <person name="Hittinger C.T."/>
            <person name="Goker M."/>
            <person name="Salamov A."/>
            <person name="Wisecaver J."/>
            <person name="Long T.M."/>
            <person name="Aerts A.L."/>
            <person name="Barry K."/>
            <person name="Choi C."/>
            <person name="Clum A."/>
            <person name="Coughlan A.Y."/>
            <person name="Deshpande S."/>
            <person name="Douglass A.P."/>
            <person name="Hanson S.J."/>
            <person name="Klenk H.-P."/>
            <person name="Labutti K."/>
            <person name="Lapidus A."/>
            <person name="Lindquist E."/>
            <person name="Lipzen A."/>
            <person name="Meier-Kolthoff J.P."/>
            <person name="Ohm R.A."/>
            <person name="Otillar R.P."/>
            <person name="Pangilinan J."/>
            <person name="Peng Y."/>
            <person name="Rokas A."/>
            <person name="Rosa C.A."/>
            <person name="Scheuner C."/>
            <person name="Sibirny A.A."/>
            <person name="Slot J.C."/>
            <person name="Stielow J.B."/>
            <person name="Sun H."/>
            <person name="Kurtzman C.P."/>
            <person name="Blackwell M."/>
            <person name="Grigoriev I.V."/>
            <person name="Jeffries T.W."/>
        </authorList>
    </citation>
    <scope>NUCLEOTIDE SEQUENCE [LARGE SCALE GENOMIC DNA]</scope>
    <source>
        <strain evidence="2">NRRL Y-17324</strain>
    </source>
</reference>
<protein>
    <submittedName>
        <fullName evidence="1">Uncharacterized protein</fullName>
    </submittedName>
</protein>
<dbReference type="AlphaFoldDB" id="A0A1E4SGA9"/>
<keyword evidence="2" id="KW-1185">Reference proteome</keyword>
<evidence type="ECO:0000313" key="2">
    <source>
        <dbReference type="Proteomes" id="UP000094285"/>
    </source>
</evidence>
<dbReference type="RefSeq" id="XP_020063670.1">
    <property type="nucleotide sequence ID" value="XM_020207811.1"/>
</dbReference>
<proteinExistence type="predicted"/>
<gene>
    <name evidence="1" type="ORF">CANTADRAFT_26599</name>
</gene>
<dbReference type="EMBL" id="KV453913">
    <property type="protein sequence ID" value="ODV78548.1"/>
    <property type="molecule type" value="Genomic_DNA"/>
</dbReference>
<evidence type="ECO:0000313" key="1">
    <source>
        <dbReference type="EMBL" id="ODV78548.1"/>
    </source>
</evidence>
<dbReference type="GeneID" id="30981948"/>
<accession>A0A1E4SGA9</accession>
<sequence>MKLGSCGGWVLYFKSTEPLREEWLVNLRTYDYILFHHEINRAVYHTEALDRDFMK</sequence>
<name>A0A1E4SGA9_9ASCO</name>
<dbReference type="Proteomes" id="UP000094285">
    <property type="component" value="Unassembled WGS sequence"/>
</dbReference>